<keyword evidence="1" id="KW-1133">Transmembrane helix</keyword>
<sequence>MQFQKLTIFILTTFWCLVCDAYYTKDLANSSTAALKSKLSNFTFSDQYQPYDYRNYERDPRQWFTGYGGGYYPSSGYGLMGGLDSLLIGVMAILGIGIIGFPFLLLCLTMFTGGAQNGLNFVPPTTTTTVNGRKKRSASMFPELNANLREKVLEILDRFSKVSESEHSFNSQENNAHN</sequence>
<organism evidence="3 4">
    <name type="scientific">Leptotrombidium deliense</name>
    <dbReference type="NCBI Taxonomy" id="299467"/>
    <lineage>
        <taxon>Eukaryota</taxon>
        <taxon>Metazoa</taxon>
        <taxon>Ecdysozoa</taxon>
        <taxon>Arthropoda</taxon>
        <taxon>Chelicerata</taxon>
        <taxon>Arachnida</taxon>
        <taxon>Acari</taxon>
        <taxon>Acariformes</taxon>
        <taxon>Trombidiformes</taxon>
        <taxon>Prostigmata</taxon>
        <taxon>Anystina</taxon>
        <taxon>Parasitengona</taxon>
        <taxon>Trombiculoidea</taxon>
        <taxon>Trombiculidae</taxon>
        <taxon>Leptotrombidium</taxon>
    </lineage>
</organism>
<gene>
    <name evidence="3" type="ORF">B4U80_02598</name>
</gene>
<dbReference type="EMBL" id="NCKV01000054">
    <property type="protein sequence ID" value="RWS31814.1"/>
    <property type="molecule type" value="Genomic_DNA"/>
</dbReference>
<accession>A0A443SWD7</accession>
<dbReference type="AlphaFoldDB" id="A0A443SWD7"/>
<evidence type="ECO:0000313" key="3">
    <source>
        <dbReference type="EMBL" id="RWS31814.1"/>
    </source>
</evidence>
<proteinExistence type="predicted"/>
<feature type="chain" id="PRO_5019505904" evidence="2">
    <location>
        <begin position="22"/>
        <end position="178"/>
    </location>
</feature>
<comment type="caution">
    <text evidence="3">The sequence shown here is derived from an EMBL/GenBank/DDBJ whole genome shotgun (WGS) entry which is preliminary data.</text>
</comment>
<reference evidence="3 4" key="1">
    <citation type="journal article" date="2018" name="Gigascience">
        <title>Genomes of trombidid mites reveal novel predicted allergens and laterally-transferred genes associated with secondary metabolism.</title>
        <authorList>
            <person name="Dong X."/>
            <person name="Chaisiri K."/>
            <person name="Xia D."/>
            <person name="Armstrong S.D."/>
            <person name="Fang Y."/>
            <person name="Donnelly M.J."/>
            <person name="Kadowaki T."/>
            <person name="McGarry J.W."/>
            <person name="Darby A.C."/>
            <person name="Makepeace B.L."/>
        </authorList>
    </citation>
    <scope>NUCLEOTIDE SEQUENCE [LARGE SCALE GENOMIC DNA]</scope>
    <source>
        <strain evidence="3">UoL-UT</strain>
    </source>
</reference>
<keyword evidence="2" id="KW-0732">Signal</keyword>
<name>A0A443SWD7_9ACAR</name>
<keyword evidence="4" id="KW-1185">Reference proteome</keyword>
<keyword evidence="1" id="KW-0812">Transmembrane</keyword>
<evidence type="ECO:0000313" key="4">
    <source>
        <dbReference type="Proteomes" id="UP000288716"/>
    </source>
</evidence>
<keyword evidence="1" id="KW-0472">Membrane</keyword>
<dbReference type="VEuPathDB" id="VectorBase:LDEU000221"/>
<evidence type="ECO:0000256" key="1">
    <source>
        <dbReference type="SAM" id="Phobius"/>
    </source>
</evidence>
<dbReference type="Proteomes" id="UP000288716">
    <property type="component" value="Unassembled WGS sequence"/>
</dbReference>
<protein>
    <submittedName>
        <fullName evidence="3">Uncharacterized protein</fullName>
    </submittedName>
</protein>
<evidence type="ECO:0000256" key="2">
    <source>
        <dbReference type="SAM" id="SignalP"/>
    </source>
</evidence>
<feature type="transmembrane region" description="Helical" evidence="1">
    <location>
        <begin position="86"/>
        <end position="111"/>
    </location>
</feature>
<feature type="signal peptide" evidence="2">
    <location>
        <begin position="1"/>
        <end position="21"/>
    </location>
</feature>